<dbReference type="RefSeq" id="WP_182544041.1">
    <property type="nucleotide sequence ID" value="NZ_JACGWZ010000002.1"/>
</dbReference>
<protein>
    <submittedName>
        <fullName evidence="1">Uncharacterized protein</fullName>
    </submittedName>
</protein>
<dbReference type="EMBL" id="JACGWZ010000002">
    <property type="protein sequence ID" value="MBA8824849.1"/>
    <property type="molecule type" value="Genomic_DNA"/>
</dbReference>
<name>A0A839DVQ6_9PSEU</name>
<evidence type="ECO:0000313" key="1">
    <source>
        <dbReference type="EMBL" id="MBA8824849.1"/>
    </source>
</evidence>
<organism evidence="1 2">
    <name type="scientific">Halosaccharopolyspora lacisalsi</name>
    <dbReference type="NCBI Taxonomy" id="1000566"/>
    <lineage>
        <taxon>Bacteria</taxon>
        <taxon>Bacillati</taxon>
        <taxon>Actinomycetota</taxon>
        <taxon>Actinomycetes</taxon>
        <taxon>Pseudonocardiales</taxon>
        <taxon>Pseudonocardiaceae</taxon>
        <taxon>Halosaccharopolyspora</taxon>
    </lineage>
</organism>
<dbReference type="AlphaFoldDB" id="A0A839DVQ6"/>
<reference evidence="1 2" key="1">
    <citation type="submission" date="2020-07" db="EMBL/GenBank/DDBJ databases">
        <title>Sequencing the genomes of 1000 actinobacteria strains.</title>
        <authorList>
            <person name="Klenk H.-P."/>
        </authorList>
    </citation>
    <scope>NUCLEOTIDE SEQUENCE [LARGE SCALE GENOMIC DNA]</scope>
    <source>
        <strain evidence="1 2">DSM 45975</strain>
    </source>
</reference>
<keyword evidence="2" id="KW-1185">Reference proteome</keyword>
<gene>
    <name evidence="1" type="ORF">FHX42_002196</name>
</gene>
<accession>A0A839DVQ6</accession>
<evidence type="ECO:0000313" key="2">
    <source>
        <dbReference type="Proteomes" id="UP000569329"/>
    </source>
</evidence>
<sequence>MTVDEITERCRWARTHNDGHPSEAWSTGEQLAVALVLRDKEHLSATGYTTEQAAERICDEAQLSAFALTGWLNDIRTALDSEHRS</sequence>
<comment type="caution">
    <text evidence="1">The sequence shown here is derived from an EMBL/GenBank/DDBJ whole genome shotgun (WGS) entry which is preliminary data.</text>
</comment>
<proteinExistence type="predicted"/>
<dbReference type="Proteomes" id="UP000569329">
    <property type="component" value="Unassembled WGS sequence"/>
</dbReference>